<evidence type="ECO:0000313" key="2">
    <source>
        <dbReference type="WBParaSite" id="JU765_v2.g5137.t1"/>
    </source>
</evidence>
<organism evidence="1 2">
    <name type="scientific">Panagrolaimus sp. JU765</name>
    <dbReference type="NCBI Taxonomy" id="591449"/>
    <lineage>
        <taxon>Eukaryota</taxon>
        <taxon>Metazoa</taxon>
        <taxon>Ecdysozoa</taxon>
        <taxon>Nematoda</taxon>
        <taxon>Chromadorea</taxon>
        <taxon>Rhabditida</taxon>
        <taxon>Tylenchina</taxon>
        <taxon>Panagrolaimomorpha</taxon>
        <taxon>Panagrolaimoidea</taxon>
        <taxon>Panagrolaimidae</taxon>
        <taxon>Panagrolaimus</taxon>
    </lineage>
</organism>
<dbReference type="WBParaSite" id="JU765_v2.g5137.t1">
    <property type="protein sequence ID" value="JU765_v2.g5137.t1"/>
    <property type="gene ID" value="JU765_v2.g5137"/>
</dbReference>
<name>A0AC34RB05_9BILA</name>
<evidence type="ECO:0000313" key="1">
    <source>
        <dbReference type="Proteomes" id="UP000887576"/>
    </source>
</evidence>
<reference evidence="2" key="1">
    <citation type="submission" date="2022-11" db="UniProtKB">
        <authorList>
            <consortium name="WormBaseParasite"/>
        </authorList>
    </citation>
    <scope>IDENTIFICATION</scope>
</reference>
<accession>A0AC34RB05</accession>
<proteinExistence type="predicted"/>
<protein>
    <submittedName>
        <fullName evidence="2">Uncharacterized protein</fullName>
    </submittedName>
</protein>
<sequence length="138" mass="15711">MEQSVCLFQNLDLVLLSDKTRLADPVEYLKAVCNVANAYEICNIASDEYTSHILKLYTKYMCQDPEEVIKALVCLGENVAKIRLSERMEHFEDSCLAAKIYAFVAHHKLMECSAPQNVMNFYSQYTKVSIMATCVKPL</sequence>
<dbReference type="Proteomes" id="UP000887576">
    <property type="component" value="Unplaced"/>
</dbReference>